<evidence type="ECO:0000259" key="9">
    <source>
        <dbReference type="PROSITE" id="PS50253"/>
    </source>
</evidence>
<comment type="similarity">
    <text evidence="2 7">Belongs to the cytochrome c oxidase subunit 3 family.</text>
</comment>
<evidence type="ECO:0000256" key="8">
    <source>
        <dbReference type="SAM" id="Phobius"/>
    </source>
</evidence>
<reference evidence="10 11" key="1">
    <citation type="submission" date="2018-03" db="EMBL/GenBank/DDBJ databases">
        <authorList>
            <person name="Keele B.F."/>
        </authorList>
    </citation>
    <scope>NUCLEOTIDE SEQUENCE [LARGE SCALE GENOMIC DNA]</scope>
    <source>
        <strain evidence="10 11">CECT 8504</strain>
    </source>
</reference>
<protein>
    <submittedName>
        <fullName evidence="10">Cytochrome bo(3) ubiquinol oxidase subunit 3</fullName>
    </submittedName>
</protein>
<dbReference type="RefSeq" id="WP_108896058.1">
    <property type="nucleotide sequence ID" value="NZ_ONZF01000018.1"/>
</dbReference>
<keyword evidence="11" id="KW-1185">Reference proteome</keyword>
<dbReference type="Pfam" id="PF00510">
    <property type="entry name" value="COX3"/>
    <property type="match status" value="1"/>
</dbReference>
<dbReference type="GO" id="GO:0004129">
    <property type="term" value="F:cytochrome-c oxidase activity"/>
    <property type="evidence" value="ECO:0007669"/>
    <property type="project" value="InterPro"/>
</dbReference>
<gene>
    <name evidence="10" type="primary">cyoC</name>
    <name evidence="10" type="ORF">PAA8504_04229</name>
</gene>
<dbReference type="GO" id="GO:0005886">
    <property type="term" value="C:plasma membrane"/>
    <property type="evidence" value="ECO:0007669"/>
    <property type="project" value="UniProtKB-SubCell"/>
</dbReference>
<dbReference type="InterPro" id="IPR000298">
    <property type="entry name" value="Cyt_c_oxidase-like_su3"/>
</dbReference>
<dbReference type="EMBL" id="ONZF01000018">
    <property type="protein sequence ID" value="SPJ26371.1"/>
    <property type="molecule type" value="Genomic_DNA"/>
</dbReference>
<keyword evidence="6 8" id="KW-0472">Membrane</keyword>
<feature type="transmembrane region" description="Helical" evidence="8">
    <location>
        <begin position="140"/>
        <end position="171"/>
    </location>
</feature>
<evidence type="ECO:0000256" key="7">
    <source>
        <dbReference type="RuleBase" id="RU003376"/>
    </source>
</evidence>
<comment type="subcellular location">
    <subcellularLocation>
        <location evidence="1 7">Cell membrane</location>
        <topology evidence="1 7">Multi-pass membrane protein</topology>
    </subcellularLocation>
</comment>
<dbReference type="AlphaFoldDB" id="A0A2R8C1V6"/>
<dbReference type="InterPro" id="IPR024791">
    <property type="entry name" value="Cyt_c/ubiquinol_Oxase_su3"/>
</dbReference>
<evidence type="ECO:0000256" key="6">
    <source>
        <dbReference type="ARBA" id="ARBA00023136"/>
    </source>
</evidence>
<feature type="transmembrane region" description="Helical" evidence="8">
    <location>
        <begin position="101"/>
        <end position="120"/>
    </location>
</feature>
<name>A0A2R8C1V6_9RHOB</name>
<feature type="transmembrane region" description="Helical" evidence="8">
    <location>
        <begin position="28"/>
        <end position="50"/>
    </location>
</feature>
<organism evidence="10 11">
    <name type="scientific">Palleronia abyssalis</name>
    <dbReference type="NCBI Taxonomy" id="1501240"/>
    <lineage>
        <taxon>Bacteria</taxon>
        <taxon>Pseudomonadati</taxon>
        <taxon>Pseudomonadota</taxon>
        <taxon>Alphaproteobacteria</taxon>
        <taxon>Rhodobacterales</taxon>
        <taxon>Roseobacteraceae</taxon>
        <taxon>Palleronia</taxon>
    </lineage>
</organism>
<evidence type="ECO:0000256" key="3">
    <source>
        <dbReference type="ARBA" id="ARBA00022475"/>
    </source>
</evidence>
<evidence type="ECO:0000256" key="1">
    <source>
        <dbReference type="ARBA" id="ARBA00004651"/>
    </source>
</evidence>
<feature type="transmembrane region" description="Helical" evidence="8">
    <location>
        <begin position="183"/>
        <end position="203"/>
    </location>
</feature>
<dbReference type="GO" id="GO:0019646">
    <property type="term" value="P:aerobic electron transport chain"/>
    <property type="evidence" value="ECO:0007669"/>
    <property type="project" value="InterPro"/>
</dbReference>
<dbReference type="SUPFAM" id="SSF81452">
    <property type="entry name" value="Cytochrome c oxidase subunit III-like"/>
    <property type="match status" value="1"/>
</dbReference>
<keyword evidence="3" id="KW-1003">Cell membrane</keyword>
<dbReference type="OrthoDB" id="9810850at2"/>
<feature type="domain" description="Heme-copper oxidase subunit III family profile" evidence="9">
    <location>
        <begin position="28"/>
        <end position="205"/>
    </location>
</feature>
<feature type="transmembrane region" description="Helical" evidence="8">
    <location>
        <begin position="70"/>
        <end position="89"/>
    </location>
</feature>
<evidence type="ECO:0000256" key="5">
    <source>
        <dbReference type="ARBA" id="ARBA00022989"/>
    </source>
</evidence>
<proteinExistence type="inferred from homology"/>
<dbReference type="Proteomes" id="UP000244912">
    <property type="component" value="Unassembled WGS sequence"/>
</dbReference>
<keyword evidence="4 7" id="KW-0812">Transmembrane</keyword>
<evidence type="ECO:0000256" key="2">
    <source>
        <dbReference type="ARBA" id="ARBA00010581"/>
    </source>
</evidence>
<dbReference type="InterPro" id="IPR035973">
    <property type="entry name" value="Cyt_c_oxidase_su3-like_sf"/>
</dbReference>
<dbReference type="PROSITE" id="PS50253">
    <property type="entry name" value="COX3"/>
    <property type="match status" value="1"/>
</dbReference>
<dbReference type="Gene3D" id="1.20.120.80">
    <property type="entry name" value="Cytochrome c oxidase, subunit III, four-helix bundle"/>
    <property type="match status" value="1"/>
</dbReference>
<dbReference type="InterPro" id="IPR013833">
    <property type="entry name" value="Cyt_c_oxidase_su3_a-hlx"/>
</dbReference>
<keyword evidence="5 8" id="KW-1133">Transmembrane helix</keyword>
<dbReference type="PANTHER" id="PTHR11403:SF2">
    <property type="entry name" value="CYTOCHROME BO(3) UBIQUINOL OXIDASE SUBUNIT 3"/>
    <property type="match status" value="1"/>
</dbReference>
<evidence type="ECO:0000256" key="4">
    <source>
        <dbReference type="ARBA" id="ARBA00022692"/>
    </source>
</evidence>
<sequence>MSEQGTNPHPGMNLGYDGGEKAAEVTIFGFWTFLMSDLVTFGLVFAVFGTMTGATAGGPGPEEVTDLRSIAIQTALLLGSSFAFSWASLSMKYHGGRLHMLGFLALAATSALGFLIFELIDLLHLVEIGAVPQRSGYLSALWALVCLHGLHVAGGLLWMGGMTLQILLFGLTDQIKSRVTRMGLYWHFLDIVWVGIFSMVYLAGVA</sequence>
<accession>A0A2R8C1V6</accession>
<dbReference type="PANTHER" id="PTHR11403">
    <property type="entry name" value="CYTOCHROME C OXIDASE SUBUNIT III"/>
    <property type="match status" value="1"/>
</dbReference>
<evidence type="ECO:0000313" key="10">
    <source>
        <dbReference type="EMBL" id="SPJ26371.1"/>
    </source>
</evidence>
<evidence type="ECO:0000313" key="11">
    <source>
        <dbReference type="Proteomes" id="UP000244912"/>
    </source>
</evidence>